<evidence type="ECO:0000313" key="3">
    <source>
        <dbReference type="Proteomes" id="UP001210925"/>
    </source>
</evidence>
<comment type="caution">
    <text evidence="2">The sequence shown here is derived from an EMBL/GenBank/DDBJ whole genome shotgun (WGS) entry which is preliminary data.</text>
</comment>
<evidence type="ECO:0008006" key="4">
    <source>
        <dbReference type="Google" id="ProtNLM"/>
    </source>
</evidence>
<sequence length="506" mass="57808">MLGLIDSLPQDILEYNVLYHLNGVDLNRLASTCKSLQQRFKPLADIIRKSEIHPLQAWPVLYLQSHQMNKQLLQNLKQSTLLFQEVILNADTYYELFNIIPKTKRLSVTLGSYYQTFLHPSNVMKITVDQISNLTVKGMDRGNIGFATDLSRFREMRLKELAFIESRDFIVSLASVLPYLSITKLVLSHCAVGNTQLKLLTEALTRTRVLYLDITSLNITEEGTVMFAQLLCQTKFKSLIIRNCPIRKAGADALAESLPFTQVKALHLENNSFSQDDNLLLFDSLPSTLITDFYCDGYTSIQEQELLSNILPFTKITNLSVFIEPKYLVSILENTNLEKLKVIGSNGDYICEALGEIKDIPKYLDLSFTEISIHGLSALISNLRFKNTTSLNLTGCSFKSDGLMLLKDYLPDLGLKYLSLGNENFVTYEHLDDISLDMVSEFLNELQYYQTHLIFNHVNYRNIVVDVFGRKFVEHKGKTRIYNVNEPIEYIDRKGRSDGKCKYFDA</sequence>
<dbReference type="Proteomes" id="UP001210925">
    <property type="component" value="Unassembled WGS sequence"/>
</dbReference>
<organism evidence="2 3">
    <name type="scientific">Boothiomyces macroporosus</name>
    <dbReference type="NCBI Taxonomy" id="261099"/>
    <lineage>
        <taxon>Eukaryota</taxon>
        <taxon>Fungi</taxon>
        <taxon>Fungi incertae sedis</taxon>
        <taxon>Chytridiomycota</taxon>
        <taxon>Chytridiomycota incertae sedis</taxon>
        <taxon>Chytridiomycetes</taxon>
        <taxon>Rhizophydiales</taxon>
        <taxon>Terramycetaceae</taxon>
        <taxon>Boothiomyces</taxon>
    </lineage>
</organism>
<evidence type="ECO:0000256" key="1">
    <source>
        <dbReference type="ARBA" id="ARBA00022737"/>
    </source>
</evidence>
<reference evidence="2" key="1">
    <citation type="submission" date="2020-05" db="EMBL/GenBank/DDBJ databases">
        <title>Phylogenomic resolution of chytrid fungi.</title>
        <authorList>
            <person name="Stajich J.E."/>
            <person name="Amses K."/>
            <person name="Simmons R."/>
            <person name="Seto K."/>
            <person name="Myers J."/>
            <person name="Bonds A."/>
            <person name="Quandt C.A."/>
            <person name="Barry K."/>
            <person name="Liu P."/>
            <person name="Grigoriev I."/>
            <person name="Longcore J.E."/>
            <person name="James T.Y."/>
        </authorList>
    </citation>
    <scope>NUCLEOTIDE SEQUENCE</scope>
    <source>
        <strain evidence="2">PLAUS21</strain>
    </source>
</reference>
<gene>
    <name evidence="2" type="ORF">HK103_000436</name>
</gene>
<protein>
    <recommendedName>
        <fullName evidence="4">F-box domain-containing protein</fullName>
    </recommendedName>
</protein>
<evidence type="ECO:0000313" key="2">
    <source>
        <dbReference type="EMBL" id="KAJ3253594.1"/>
    </source>
</evidence>
<dbReference type="PANTHER" id="PTHR24111:SF0">
    <property type="entry name" value="LEUCINE-RICH REPEAT-CONTAINING PROTEIN"/>
    <property type="match status" value="1"/>
</dbReference>
<dbReference type="InterPro" id="IPR032675">
    <property type="entry name" value="LRR_dom_sf"/>
</dbReference>
<proteinExistence type="predicted"/>
<keyword evidence="1" id="KW-0677">Repeat</keyword>
<dbReference type="SUPFAM" id="SSF52047">
    <property type="entry name" value="RNI-like"/>
    <property type="match status" value="1"/>
</dbReference>
<name>A0AAD5UBE4_9FUNG</name>
<dbReference type="Gene3D" id="3.80.10.10">
    <property type="entry name" value="Ribonuclease Inhibitor"/>
    <property type="match status" value="2"/>
</dbReference>
<keyword evidence="3" id="KW-1185">Reference proteome</keyword>
<dbReference type="AlphaFoldDB" id="A0AAD5UBE4"/>
<accession>A0AAD5UBE4</accession>
<dbReference type="EMBL" id="JADGKB010000105">
    <property type="protein sequence ID" value="KAJ3253594.1"/>
    <property type="molecule type" value="Genomic_DNA"/>
</dbReference>
<dbReference type="PANTHER" id="PTHR24111">
    <property type="entry name" value="LEUCINE-RICH REPEAT-CONTAINING PROTEIN 34"/>
    <property type="match status" value="1"/>
</dbReference>
<dbReference type="InterPro" id="IPR052201">
    <property type="entry name" value="LRR-containing_regulator"/>
</dbReference>